<dbReference type="GO" id="GO:0016831">
    <property type="term" value="F:carboxy-lyase activity"/>
    <property type="evidence" value="ECO:0007669"/>
    <property type="project" value="UniProtKB-KW"/>
</dbReference>
<dbReference type="GO" id="GO:0019752">
    <property type="term" value="P:carboxylic acid metabolic process"/>
    <property type="evidence" value="ECO:0007669"/>
    <property type="project" value="InterPro"/>
</dbReference>
<keyword evidence="4 6" id="KW-0663">Pyridoxal phosphate</keyword>
<dbReference type="GO" id="GO:0030170">
    <property type="term" value="F:pyridoxal phosphate binding"/>
    <property type="evidence" value="ECO:0007669"/>
    <property type="project" value="InterPro"/>
</dbReference>
<dbReference type="RefSeq" id="XP_501917.3">
    <property type="nucleotide sequence ID" value="XM_501917.3"/>
</dbReference>
<dbReference type="Proteomes" id="UP000182444">
    <property type="component" value="Chromosome 1C"/>
</dbReference>
<dbReference type="GO" id="GO:0005737">
    <property type="term" value="C:cytoplasm"/>
    <property type="evidence" value="ECO:0007669"/>
    <property type="project" value="TreeGrafter"/>
</dbReference>
<evidence type="ECO:0000313" key="9">
    <source>
        <dbReference type="Proteomes" id="UP000182444"/>
    </source>
</evidence>
<keyword evidence="3" id="KW-0210">Decarboxylase</keyword>
<sequence>MTVSNEIKPLPQEANRVQDAKEILDRLVPRVIEYIDSATKEGSKVGPSETPQEIRKQVDLTLPEKGEGIDGLFESVEHVLSKSVNTWHPGFLDKLYASTNPVGVASDIILSVLNTNSHVYTVSPILTLIEKSVAKQYAGLFGFNGPRAGGLTFPGGSYSNITSMAMARAIKYPDTKTEGNSDYKFAVFASSHCHYSVKKAAILLGIGQSQVLSIDVDKEGRMIASDLAAKIETAKTKGYTPLYINATAGTTVFGSYDPFHQIAEIAQKNNLWFHIDGSWGGNVCFSDKYRYKLDGSEKADSITVNPHKMLGVPTTCSFLLVPDENAFKTANALQAPYLFHGSNEEENFDLADGTLGCGRRPDALKLYLGWQWFGTEGYGKRVDHAFELTKYLAEQVQNRPGFELVSQFPPPCLQTCFYYAPSGSLASEASANSDATRFMAKKLYDSGKFLVDYAPEQGEGGRGEFFRVVINAPTVSSKTVDDLLNEVERLGKEYTKK</sequence>
<dbReference type="Pfam" id="PF00282">
    <property type="entry name" value="Pyridoxal_deC"/>
    <property type="match status" value="1"/>
</dbReference>
<evidence type="ECO:0000256" key="3">
    <source>
        <dbReference type="ARBA" id="ARBA00022793"/>
    </source>
</evidence>
<dbReference type="VEuPathDB" id="FungiDB:YALI0_C16753g"/>
<evidence type="ECO:0000313" key="8">
    <source>
        <dbReference type="EMBL" id="AOW02982.1"/>
    </source>
</evidence>
<organism evidence="8 9">
    <name type="scientific">Yarrowia lipolytica</name>
    <name type="common">Candida lipolytica</name>
    <dbReference type="NCBI Taxonomy" id="4952"/>
    <lineage>
        <taxon>Eukaryota</taxon>
        <taxon>Fungi</taxon>
        <taxon>Dikarya</taxon>
        <taxon>Ascomycota</taxon>
        <taxon>Saccharomycotina</taxon>
        <taxon>Dipodascomycetes</taxon>
        <taxon>Dipodascales</taxon>
        <taxon>Dipodascales incertae sedis</taxon>
        <taxon>Yarrowia</taxon>
    </lineage>
</organism>
<comment type="similarity">
    <text evidence="2 7">Belongs to the group II decarboxylase family.</text>
</comment>
<dbReference type="PANTHER" id="PTHR45677">
    <property type="entry name" value="GLUTAMATE DECARBOXYLASE-RELATED"/>
    <property type="match status" value="1"/>
</dbReference>
<dbReference type="PANTHER" id="PTHR45677:SF8">
    <property type="entry name" value="CYSTEINE SULFINIC ACID DECARBOXYLASE"/>
    <property type="match status" value="1"/>
</dbReference>
<protein>
    <recommendedName>
        <fullName evidence="10">Pyridoxal phosphate-dependent transferase</fullName>
    </recommendedName>
</protein>
<dbReference type="OMA" id="RHATYHA"/>
<accession>A0A1D8NBI3</accession>
<evidence type="ECO:0008006" key="10">
    <source>
        <dbReference type="Google" id="ProtNLM"/>
    </source>
</evidence>
<dbReference type="VEuPathDB" id="FungiDB:YALI1_C23902g"/>
<dbReference type="Gene3D" id="3.40.640.10">
    <property type="entry name" value="Type I PLP-dependent aspartate aminotransferase-like (Major domain)"/>
    <property type="match status" value="1"/>
</dbReference>
<proteinExistence type="inferred from homology"/>
<reference evidence="8 9" key="1">
    <citation type="journal article" date="2016" name="PLoS ONE">
        <title>Sequence Assembly of Yarrowia lipolytica Strain W29/CLIB89 Shows Transposable Element Diversity.</title>
        <authorList>
            <person name="Magnan C."/>
            <person name="Yu J."/>
            <person name="Chang I."/>
            <person name="Jahn E."/>
            <person name="Kanomata Y."/>
            <person name="Wu J."/>
            <person name="Zeller M."/>
            <person name="Oakes M."/>
            <person name="Baldi P."/>
            <person name="Sandmeyer S."/>
        </authorList>
    </citation>
    <scope>NUCLEOTIDE SEQUENCE [LARGE SCALE GENOMIC DNA]</scope>
    <source>
        <strain evidence="9">CLIB89(W29)</strain>
    </source>
</reference>
<keyword evidence="5 7" id="KW-0456">Lyase</keyword>
<comment type="cofactor">
    <cofactor evidence="1 6 7">
        <name>pyridoxal 5'-phosphate</name>
        <dbReference type="ChEBI" id="CHEBI:597326"/>
    </cofactor>
</comment>
<dbReference type="SUPFAM" id="SSF53383">
    <property type="entry name" value="PLP-dependent transferases"/>
    <property type="match status" value="1"/>
</dbReference>
<evidence type="ECO:0000256" key="5">
    <source>
        <dbReference type="ARBA" id="ARBA00023239"/>
    </source>
</evidence>
<dbReference type="InterPro" id="IPR015424">
    <property type="entry name" value="PyrdxlP-dep_Trfase"/>
</dbReference>
<evidence type="ECO:0000256" key="2">
    <source>
        <dbReference type="ARBA" id="ARBA00009533"/>
    </source>
</evidence>
<dbReference type="InterPro" id="IPR002129">
    <property type="entry name" value="PyrdxlP-dep_de-COase"/>
</dbReference>
<evidence type="ECO:0000256" key="4">
    <source>
        <dbReference type="ARBA" id="ARBA00022898"/>
    </source>
</evidence>
<name>A0A1D8NBI3_YARLL</name>
<evidence type="ECO:0000256" key="1">
    <source>
        <dbReference type="ARBA" id="ARBA00001933"/>
    </source>
</evidence>
<dbReference type="GeneID" id="2909296"/>
<dbReference type="Gene3D" id="3.90.1150.170">
    <property type="match status" value="1"/>
</dbReference>
<dbReference type="AlphaFoldDB" id="A0A1D8NBI3"/>
<gene>
    <name evidence="8" type="ORF">YALI1_C23902g</name>
</gene>
<evidence type="ECO:0000256" key="6">
    <source>
        <dbReference type="PIRSR" id="PIRSR602129-50"/>
    </source>
</evidence>
<dbReference type="InterPro" id="IPR015421">
    <property type="entry name" value="PyrdxlP-dep_Trfase_major"/>
</dbReference>
<feature type="modified residue" description="N6-(pyridoxal phosphate)lysine" evidence="6">
    <location>
        <position position="308"/>
    </location>
</feature>
<evidence type="ECO:0000256" key="7">
    <source>
        <dbReference type="RuleBase" id="RU000382"/>
    </source>
</evidence>
<dbReference type="eggNOG" id="KOG0629">
    <property type="taxonomic scope" value="Eukaryota"/>
</dbReference>
<dbReference type="EMBL" id="CP017555">
    <property type="protein sequence ID" value="AOW02982.1"/>
    <property type="molecule type" value="Genomic_DNA"/>
</dbReference>
<dbReference type="KEGG" id="yli:2909296"/>